<dbReference type="EMBL" id="JAAAJA010000007">
    <property type="protein sequence ID" value="KAG0267168.1"/>
    <property type="molecule type" value="Genomic_DNA"/>
</dbReference>
<protein>
    <submittedName>
        <fullName evidence="3">Uncharacterized protein</fullName>
    </submittedName>
</protein>
<evidence type="ECO:0000313" key="3">
    <source>
        <dbReference type="EMBL" id="KAG0267168.1"/>
    </source>
</evidence>
<proteinExistence type="predicted"/>
<comment type="caution">
    <text evidence="3">The sequence shown here is derived from an EMBL/GenBank/DDBJ whole genome shotgun (WGS) entry which is preliminary data.</text>
</comment>
<keyword evidence="4" id="KW-1185">Reference proteome</keyword>
<evidence type="ECO:0000256" key="2">
    <source>
        <dbReference type="SAM" id="SignalP"/>
    </source>
</evidence>
<reference evidence="3" key="1">
    <citation type="journal article" date="2020" name="Fungal Divers.">
        <title>Resolving the Mortierellaceae phylogeny through synthesis of multi-gene phylogenetics and phylogenomics.</title>
        <authorList>
            <person name="Vandepol N."/>
            <person name="Liber J."/>
            <person name="Desiro A."/>
            <person name="Na H."/>
            <person name="Kennedy M."/>
            <person name="Barry K."/>
            <person name="Grigoriev I.V."/>
            <person name="Miller A.N."/>
            <person name="O'Donnell K."/>
            <person name="Stajich J.E."/>
            <person name="Bonito G."/>
        </authorList>
    </citation>
    <scope>NUCLEOTIDE SEQUENCE</scope>
    <source>
        <strain evidence="3">KOD948</strain>
    </source>
</reference>
<name>A0A9P6QJS4_9FUNG</name>
<feature type="region of interest" description="Disordered" evidence="1">
    <location>
        <begin position="68"/>
        <end position="97"/>
    </location>
</feature>
<evidence type="ECO:0000256" key="1">
    <source>
        <dbReference type="SAM" id="MobiDB-lite"/>
    </source>
</evidence>
<feature type="compositionally biased region" description="Acidic residues" evidence="1">
    <location>
        <begin position="79"/>
        <end position="97"/>
    </location>
</feature>
<sequence length="368" mass="38985">MKAHAPMVLGPMLLLTFATRVAYASEPSNNVVDILLGVNGDNKEAAVTTEQHTFLAPTTVQGAMKEINVMGDGSGGENDGNDEGDDEDDDEDEVDGDLDFHYADPLLVPLHKEEQSHAKQERDQTGAEPAVDSTSRSTEMTKVITPEPGAACQDSLVNFADQFRERCSFPCLKTVTRVVSNPDVLPLLNCFGCINFFFDGFSALITDCSGLLASPLTMIVGAKVLKSKTKAAVDAEETMGGVPLSQKQEAQEQAATEAGIDIGNINFADTIKALQQVDVKDMQEWINLGQGVYDALEAAAGAEVDADGNATGGGGAAEGQRKKEGVEKSKELFNKLVSKAASIVNLPLTPEMLDATAMYDTAHAAGIL</sequence>
<dbReference type="AlphaFoldDB" id="A0A9P6QJS4"/>
<evidence type="ECO:0000313" key="4">
    <source>
        <dbReference type="Proteomes" id="UP000726737"/>
    </source>
</evidence>
<feature type="chain" id="PRO_5040495492" evidence="2">
    <location>
        <begin position="25"/>
        <end position="368"/>
    </location>
</feature>
<keyword evidence="2" id="KW-0732">Signal</keyword>
<dbReference type="OrthoDB" id="2428238at2759"/>
<gene>
    <name evidence="3" type="ORF">BG011_008461</name>
</gene>
<dbReference type="Proteomes" id="UP000726737">
    <property type="component" value="Unassembled WGS sequence"/>
</dbReference>
<feature type="region of interest" description="Disordered" evidence="1">
    <location>
        <begin position="113"/>
        <end position="138"/>
    </location>
</feature>
<organism evidence="3 4">
    <name type="scientific">Mortierella polycephala</name>
    <dbReference type="NCBI Taxonomy" id="41804"/>
    <lineage>
        <taxon>Eukaryota</taxon>
        <taxon>Fungi</taxon>
        <taxon>Fungi incertae sedis</taxon>
        <taxon>Mucoromycota</taxon>
        <taxon>Mortierellomycotina</taxon>
        <taxon>Mortierellomycetes</taxon>
        <taxon>Mortierellales</taxon>
        <taxon>Mortierellaceae</taxon>
        <taxon>Mortierella</taxon>
    </lineage>
</organism>
<feature type="signal peptide" evidence="2">
    <location>
        <begin position="1"/>
        <end position="24"/>
    </location>
</feature>
<accession>A0A9P6QJS4</accession>
<feature type="compositionally biased region" description="Basic and acidic residues" evidence="1">
    <location>
        <begin position="113"/>
        <end position="125"/>
    </location>
</feature>